<dbReference type="PANTHER" id="PTHR20953:SF3">
    <property type="entry name" value="P-LOOP CONTAINING NUCLEOSIDE TRIPHOSPHATE HYDROLASES SUPERFAMILY PROTEIN"/>
    <property type="match status" value="1"/>
</dbReference>
<dbReference type="InterPro" id="IPR045735">
    <property type="entry name" value="Spore_III_AA_AAA+_ATPase"/>
</dbReference>
<dbReference type="Proteomes" id="UP000029738">
    <property type="component" value="Unassembled WGS sequence"/>
</dbReference>
<evidence type="ECO:0000256" key="2">
    <source>
        <dbReference type="ARBA" id="ARBA00022840"/>
    </source>
</evidence>
<gene>
    <name evidence="4" type="ORF">DA73_0400012320</name>
</gene>
<dbReference type="CDD" id="cd00009">
    <property type="entry name" value="AAA"/>
    <property type="match status" value="1"/>
</dbReference>
<dbReference type="GO" id="GO:0003676">
    <property type="term" value="F:nucleic acid binding"/>
    <property type="evidence" value="ECO:0007669"/>
    <property type="project" value="UniProtKB-UniRule"/>
</dbReference>
<dbReference type="InterPro" id="IPR036867">
    <property type="entry name" value="R3H_dom_sf"/>
</dbReference>
<dbReference type="SMART" id="SM00393">
    <property type="entry name" value="R3H"/>
    <property type="match status" value="1"/>
</dbReference>
<proteinExistence type="predicted"/>
<dbReference type="AlphaFoldDB" id="A0A8S9T260"/>
<dbReference type="GO" id="GO:0005524">
    <property type="term" value="F:ATP binding"/>
    <property type="evidence" value="ECO:0007669"/>
    <property type="project" value="UniProtKB-KW"/>
</dbReference>
<evidence type="ECO:0000313" key="5">
    <source>
        <dbReference type="Proteomes" id="UP000029738"/>
    </source>
</evidence>
<sequence length="564" mass="63672">MYMTDDLQKLLEILPPEIQQSAQEHPQRDNLVEIVLDLGRRPEARFPHRAEYLSETAVTREHLNYCIHRVGEFGGDNRAGIEQTLHRISAIRNRTGDIIGLTCRVGRAVYGTIHIIRDLVESGQSILMLGRPGVGKTTALREIARVLADDFNKRVVIIDTSNEIAGDGDVPHPAIGRARRMQVARPELQHQVMIEAVENHMPEVIVIDEIGTELEASAARTIAERGVQLVGTAHGNEIENLIKNPTLSDLVGGIQSVTLGDEEARRRRTQKTVLERKAPPTFDIAVEMLERQRWVVHRSVADTVDSLLRGHQPNPEVRTVNENGQVTITRESPSLSSLNFSQQSQKRQRARKIVPFSQTQKKDGFSGEIEFEVSSDTSSKQPQQFFGDTLNSLDEGELCHLYPYGVSYHQLETVIRELNLPVVLTKDIQRADAILALRAHARKHSNLRRIAEENQVPVYTLKANSYSQIHQSLQQVLGMEEPTVDDEPEPNRFARSGSEDDEIDALEEARLAVEEIVIPKKQPVELLPRSAKVRAMQHELVERYNLKSQSFGEEPFRRLRIYPA</sequence>
<dbReference type="InterPro" id="IPR001374">
    <property type="entry name" value="R3H_dom"/>
</dbReference>
<keyword evidence="2" id="KW-0067">ATP-binding</keyword>
<dbReference type="SUPFAM" id="SSF82708">
    <property type="entry name" value="R3H domain"/>
    <property type="match status" value="1"/>
</dbReference>
<dbReference type="RefSeq" id="WP_038081623.1">
    <property type="nucleotide sequence ID" value="NZ_JHEG04000001.1"/>
</dbReference>
<accession>A0A8S9T260</accession>
<dbReference type="Pfam" id="PF19568">
    <property type="entry name" value="Spore_III_AA"/>
    <property type="match status" value="1"/>
</dbReference>
<dbReference type="InterPro" id="IPR034081">
    <property type="entry name" value="R3H_AAA"/>
</dbReference>
<dbReference type="PANTHER" id="PTHR20953">
    <property type="entry name" value="KINASE-RELATED"/>
    <property type="match status" value="1"/>
</dbReference>
<organism evidence="4 5">
    <name type="scientific">Tolypothrix bouteillei VB521301</name>
    <dbReference type="NCBI Taxonomy" id="1479485"/>
    <lineage>
        <taxon>Bacteria</taxon>
        <taxon>Bacillati</taxon>
        <taxon>Cyanobacteriota</taxon>
        <taxon>Cyanophyceae</taxon>
        <taxon>Nostocales</taxon>
        <taxon>Tolypothrichaceae</taxon>
        <taxon>Tolypothrix</taxon>
    </lineage>
</organism>
<comment type="caution">
    <text evidence="4">The sequence shown here is derived from an EMBL/GenBank/DDBJ whole genome shotgun (WGS) entry which is preliminary data.</text>
</comment>
<evidence type="ECO:0000256" key="1">
    <source>
        <dbReference type="ARBA" id="ARBA00022741"/>
    </source>
</evidence>
<feature type="domain" description="R3H" evidence="3">
    <location>
        <begin position="500"/>
        <end position="564"/>
    </location>
</feature>
<dbReference type="Gene3D" id="3.40.50.300">
    <property type="entry name" value="P-loop containing nucleotide triphosphate hydrolases"/>
    <property type="match status" value="1"/>
</dbReference>
<dbReference type="InterPro" id="IPR058670">
    <property type="entry name" value="PTPase_dom"/>
</dbReference>
<dbReference type="Pfam" id="PF25516">
    <property type="entry name" value="PTPase"/>
    <property type="match status" value="1"/>
</dbReference>
<name>A0A8S9T260_9CYAN</name>
<keyword evidence="1" id="KW-0547">Nucleotide-binding</keyword>
<dbReference type="SMART" id="SM00382">
    <property type="entry name" value="AAA"/>
    <property type="match status" value="1"/>
</dbReference>
<keyword evidence="5" id="KW-1185">Reference proteome</keyword>
<evidence type="ECO:0000259" key="3">
    <source>
        <dbReference type="PROSITE" id="PS51061"/>
    </source>
</evidence>
<protein>
    <submittedName>
        <fullName evidence="4">AAA family ATPase</fullName>
    </submittedName>
</protein>
<dbReference type="CDD" id="cd02645">
    <property type="entry name" value="R3H_AAA"/>
    <property type="match status" value="1"/>
</dbReference>
<reference evidence="4" key="1">
    <citation type="journal article" date="2015" name="Genome Announc.">
        <title>Draft Genome Sequence of Tolypothrix boutellei Strain VB521301.</title>
        <authorList>
            <person name="Chandrababunaidu M.M."/>
            <person name="Singh D."/>
            <person name="Sen D."/>
            <person name="Bhan S."/>
            <person name="Das S."/>
            <person name="Gupta A."/>
            <person name="Adhikary S.P."/>
            <person name="Tripathy S."/>
        </authorList>
    </citation>
    <scope>NUCLEOTIDE SEQUENCE</scope>
    <source>
        <strain evidence="4">VB521301</strain>
    </source>
</reference>
<dbReference type="Pfam" id="PF01424">
    <property type="entry name" value="R3H"/>
    <property type="match status" value="1"/>
</dbReference>
<dbReference type="EMBL" id="JHEG04000001">
    <property type="protein sequence ID" value="KAF3886168.1"/>
    <property type="molecule type" value="Genomic_DNA"/>
</dbReference>
<dbReference type="InterPro" id="IPR027417">
    <property type="entry name" value="P-loop_NTPase"/>
</dbReference>
<dbReference type="SUPFAM" id="SSF52540">
    <property type="entry name" value="P-loop containing nucleoside triphosphate hydrolases"/>
    <property type="match status" value="1"/>
</dbReference>
<dbReference type="InterPro" id="IPR003593">
    <property type="entry name" value="AAA+_ATPase"/>
</dbReference>
<evidence type="ECO:0000313" key="4">
    <source>
        <dbReference type="EMBL" id="KAF3886168.1"/>
    </source>
</evidence>
<reference evidence="4" key="2">
    <citation type="submission" date="2019-11" db="EMBL/GenBank/DDBJ databases">
        <title>Improved Assembly of Tolypothrix boutellei genome.</title>
        <authorList>
            <person name="Sarangi A.N."/>
            <person name="Mukherjee M."/>
            <person name="Ghosh S."/>
            <person name="Singh D."/>
            <person name="Das A."/>
            <person name="Kant S."/>
            <person name="Prusty A."/>
            <person name="Tripathy S."/>
        </authorList>
    </citation>
    <scope>NUCLEOTIDE SEQUENCE</scope>
    <source>
        <strain evidence="4">VB521301</strain>
    </source>
</reference>
<dbReference type="PROSITE" id="PS51061">
    <property type="entry name" value="R3H"/>
    <property type="match status" value="1"/>
</dbReference>